<organism evidence="1">
    <name type="scientific">Pseudictyota dubia</name>
    <dbReference type="NCBI Taxonomy" id="2749911"/>
    <lineage>
        <taxon>Eukaryota</taxon>
        <taxon>Sar</taxon>
        <taxon>Stramenopiles</taxon>
        <taxon>Ochrophyta</taxon>
        <taxon>Bacillariophyta</taxon>
        <taxon>Mediophyceae</taxon>
        <taxon>Biddulphiophycidae</taxon>
        <taxon>Eupodiscales</taxon>
        <taxon>Odontellaceae</taxon>
        <taxon>Pseudictyota</taxon>
    </lineage>
</organism>
<reference evidence="1" key="1">
    <citation type="submission" date="2021-01" db="EMBL/GenBank/DDBJ databases">
        <authorList>
            <person name="Corre E."/>
            <person name="Pelletier E."/>
            <person name="Niang G."/>
            <person name="Scheremetjew M."/>
            <person name="Finn R."/>
            <person name="Kale V."/>
            <person name="Holt S."/>
            <person name="Cochrane G."/>
            <person name="Meng A."/>
            <person name="Brown T."/>
            <person name="Cohen L."/>
        </authorList>
    </citation>
    <scope>NUCLEOTIDE SEQUENCE</scope>
    <source>
        <strain evidence="1">CCMP147</strain>
    </source>
</reference>
<proteinExistence type="predicted"/>
<accession>A0A7R9VFU5</accession>
<gene>
    <name evidence="1" type="ORF">TDUB1175_LOCUS1842</name>
</gene>
<dbReference type="EMBL" id="HBED01003856">
    <property type="protein sequence ID" value="CAD8294217.1"/>
    <property type="molecule type" value="Transcribed_RNA"/>
</dbReference>
<dbReference type="AlphaFoldDB" id="A0A7R9VFU5"/>
<sequence length="110" mass="12315">MRTKSSTPRNRHFTLWPKYLGEPLRLHLLLPDVGHLLFYLLDLISLAASLVIRDLGFELGDLLGTLLAQLELDFLLLLRHVVCWGCAAAATRMNEGGWCLSKVSLDCEAP</sequence>
<protein>
    <submittedName>
        <fullName evidence="1">Uncharacterized protein</fullName>
    </submittedName>
</protein>
<evidence type="ECO:0000313" key="1">
    <source>
        <dbReference type="EMBL" id="CAD8294217.1"/>
    </source>
</evidence>
<name>A0A7R9VFU5_9STRA</name>